<dbReference type="GO" id="GO:0005737">
    <property type="term" value="C:cytoplasm"/>
    <property type="evidence" value="ECO:0007669"/>
    <property type="project" value="UniProtKB-SubCell"/>
</dbReference>
<evidence type="ECO:0000259" key="13">
    <source>
        <dbReference type="Pfam" id="PF00056"/>
    </source>
</evidence>
<feature type="modified residue" description="Phosphotyrosine" evidence="10">
    <location>
        <position position="222"/>
    </location>
</feature>
<evidence type="ECO:0000259" key="14">
    <source>
        <dbReference type="Pfam" id="PF02866"/>
    </source>
</evidence>
<feature type="binding site" evidence="10">
    <location>
        <begin position="123"/>
        <end position="126"/>
    </location>
    <ligand>
        <name>substrate</name>
    </ligand>
</feature>
<feature type="binding site" evidence="12">
    <location>
        <position position="98"/>
    </location>
    <ligand>
        <name>NAD(+)</name>
        <dbReference type="ChEBI" id="CHEBI:57540"/>
    </ligand>
</feature>
<dbReference type="PANTHER" id="PTHR43128:SF16">
    <property type="entry name" value="L-LACTATE DEHYDROGENASE"/>
    <property type="match status" value="1"/>
</dbReference>
<evidence type="ECO:0000256" key="11">
    <source>
        <dbReference type="PIRSR" id="PIRSR000102-1"/>
    </source>
</evidence>
<dbReference type="SUPFAM" id="SSF51735">
    <property type="entry name" value="NAD(P)-binding Rossmann-fold domains"/>
    <property type="match status" value="1"/>
</dbReference>
<keyword evidence="10" id="KW-0963">Cytoplasm</keyword>
<dbReference type="InterPro" id="IPR001236">
    <property type="entry name" value="Lactate/malate_DH_N"/>
</dbReference>
<feature type="binding site" evidence="10">
    <location>
        <begin position="121"/>
        <end position="123"/>
    </location>
    <ligand>
        <name>NAD(+)</name>
        <dbReference type="ChEBI" id="CHEBI:57540"/>
    </ligand>
</feature>
<evidence type="ECO:0000313" key="16">
    <source>
        <dbReference type="Proteomes" id="UP000823614"/>
    </source>
</evidence>
<feature type="binding site" evidence="10">
    <location>
        <position position="231"/>
    </location>
    <ligand>
        <name>substrate</name>
    </ligand>
</feature>
<feature type="binding site" evidence="10">
    <location>
        <position position="68"/>
    </location>
    <ligand>
        <name>NAD(+)</name>
        <dbReference type="ChEBI" id="CHEBI:57540"/>
    </ligand>
</feature>
<proteinExistence type="inferred from homology"/>
<gene>
    <name evidence="10" type="primary">ldh</name>
    <name evidence="15" type="ORF">IAA89_06545</name>
</gene>
<dbReference type="InterPro" id="IPR001557">
    <property type="entry name" value="L-lactate/malate_DH"/>
</dbReference>
<feature type="binding site" evidence="10 12">
    <location>
        <position position="37"/>
    </location>
    <ligand>
        <name>NAD(+)</name>
        <dbReference type="ChEBI" id="CHEBI:57540"/>
    </ligand>
</feature>
<dbReference type="Gene3D" id="3.40.50.720">
    <property type="entry name" value="NAD(P)-binding Rossmann-like Domain"/>
    <property type="match status" value="1"/>
</dbReference>
<dbReference type="Proteomes" id="UP000823614">
    <property type="component" value="Unassembled WGS sequence"/>
</dbReference>
<dbReference type="SUPFAM" id="SSF56327">
    <property type="entry name" value="LDH C-terminal domain-like"/>
    <property type="match status" value="1"/>
</dbReference>
<dbReference type="EMBL" id="JADIMP010000103">
    <property type="protein sequence ID" value="MBO8442064.1"/>
    <property type="molecule type" value="Genomic_DNA"/>
</dbReference>
<comment type="catalytic activity">
    <reaction evidence="8 10">
        <text>(S)-lactate + NAD(+) = pyruvate + NADH + H(+)</text>
        <dbReference type="Rhea" id="RHEA:23444"/>
        <dbReference type="ChEBI" id="CHEBI:15361"/>
        <dbReference type="ChEBI" id="CHEBI:15378"/>
        <dbReference type="ChEBI" id="CHEBI:16651"/>
        <dbReference type="ChEBI" id="CHEBI:57540"/>
        <dbReference type="ChEBI" id="CHEBI:57945"/>
        <dbReference type="EC" id="1.1.1.27"/>
    </reaction>
</comment>
<comment type="pathway">
    <text evidence="1 10">Fermentation; pyruvate fermentation to lactate; (S)-lactate from pyruvate: step 1/1.</text>
</comment>
<comment type="caution">
    <text evidence="15">The sequence shown here is derived from an EMBL/GenBank/DDBJ whole genome shotgun (WGS) entry which is preliminary data.</text>
</comment>
<comment type="subunit">
    <text evidence="3 10">Homotetramer.</text>
</comment>
<evidence type="ECO:0000256" key="4">
    <source>
        <dbReference type="ARBA" id="ARBA00012967"/>
    </source>
</evidence>
<keyword evidence="6 10" id="KW-0560">Oxidoreductase</keyword>
<dbReference type="PIRSF" id="PIRSF000102">
    <property type="entry name" value="Lac_mal_DH"/>
    <property type="match status" value="1"/>
</dbReference>
<dbReference type="Gene3D" id="3.90.110.10">
    <property type="entry name" value="Lactate dehydrogenase/glycoside hydrolase, family 4, C-terminal"/>
    <property type="match status" value="1"/>
</dbReference>
<dbReference type="InterPro" id="IPR022383">
    <property type="entry name" value="Lactate/malate_DH_C"/>
</dbReference>
<dbReference type="GO" id="GO:0006089">
    <property type="term" value="P:lactate metabolic process"/>
    <property type="evidence" value="ECO:0007669"/>
    <property type="project" value="TreeGrafter"/>
</dbReference>
<dbReference type="AlphaFoldDB" id="A0A9D9H8S6"/>
<evidence type="ECO:0000256" key="6">
    <source>
        <dbReference type="ARBA" id="ARBA00023002"/>
    </source>
</evidence>
<evidence type="ECO:0000256" key="12">
    <source>
        <dbReference type="PIRSR" id="PIRSR000102-3"/>
    </source>
</evidence>
<dbReference type="NCBIfam" id="NF000824">
    <property type="entry name" value="PRK00066.1"/>
    <property type="match status" value="1"/>
</dbReference>
<evidence type="ECO:0000256" key="3">
    <source>
        <dbReference type="ARBA" id="ARBA00011881"/>
    </source>
</evidence>
<feature type="binding site" evidence="10">
    <location>
        <position position="85"/>
    </location>
    <ligand>
        <name>substrate</name>
    </ligand>
</feature>
<dbReference type="GO" id="GO:0006096">
    <property type="term" value="P:glycolytic process"/>
    <property type="evidence" value="ECO:0007669"/>
    <property type="project" value="UniProtKB-UniRule"/>
</dbReference>
<dbReference type="CDD" id="cd05291">
    <property type="entry name" value="HicDH_like"/>
    <property type="match status" value="1"/>
</dbReference>
<feature type="binding site" evidence="10">
    <location>
        <position position="91"/>
    </location>
    <ligand>
        <name>substrate</name>
    </ligand>
</feature>
<dbReference type="Pfam" id="PF02866">
    <property type="entry name" value="Ldh_1_C"/>
    <property type="match status" value="1"/>
</dbReference>
<protein>
    <recommendedName>
        <fullName evidence="5 10">L-lactate dehydrogenase</fullName>
        <shortName evidence="10">L-LDH</shortName>
        <ecNumber evidence="4 10">1.1.1.27</ecNumber>
    </recommendedName>
</protein>
<evidence type="ECO:0000256" key="2">
    <source>
        <dbReference type="ARBA" id="ARBA00006054"/>
    </source>
</evidence>
<organism evidence="15 16">
    <name type="scientific">Candidatus Gallilactobacillus intestinavium</name>
    <dbReference type="NCBI Taxonomy" id="2840838"/>
    <lineage>
        <taxon>Bacteria</taxon>
        <taxon>Bacillati</taxon>
        <taxon>Bacillota</taxon>
        <taxon>Bacilli</taxon>
        <taxon>Lactobacillales</taxon>
        <taxon>Lactobacillaceae</taxon>
        <taxon>Lactobacillaceae incertae sedis</taxon>
        <taxon>Candidatus Gallilactobacillus</taxon>
    </lineage>
</organism>
<reference evidence="15" key="1">
    <citation type="submission" date="2020-10" db="EMBL/GenBank/DDBJ databases">
        <authorList>
            <person name="Gilroy R."/>
        </authorList>
    </citation>
    <scope>NUCLEOTIDE SEQUENCE</scope>
    <source>
        <strain evidence="15">C6-149</strain>
    </source>
</reference>
<feature type="domain" description="Lactate/malate dehydrogenase C-terminal" evidence="14">
    <location>
        <begin position="148"/>
        <end position="308"/>
    </location>
</feature>
<evidence type="ECO:0000256" key="1">
    <source>
        <dbReference type="ARBA" id="ARBA00004843"/>
    </source>
</evidence>
<feature type="binding site" evidence="10">
    <location>
        <begin position="82"/>
        <end position="83"/>
    </location>
    <ligand>
        <name>NAD(+)</name>
        <dbReference type="ChEBI" id="CHEBI:57540"/>
    </ligand>
</feature>
<sequence length="318" mass="34746">MAEHRQKVCLVGDGFVGTAFASAMCQQGVAEDFVIIDEPKKDHADGDVLDLEDAIAWLPQKKITRGSYDACKDADIVVITAGAAQKPGETRLQLVNRNVKIMHEIVKPIIDSGFNGIFLVASNPVDILTYSVWKWSGFEKNRVIGSGTALDTSRLKVALGKELGIDARDINAYVMGEHGDSEFANLDEATVAGIPLSLMAEKHNVSHDRLVEIEDQVRNKAYEIINRKGFTAYGVAASMTRICEAILHDQSSVLPVSAPLDGEYGFHDIFTGTPAIIDGNGIKEVLEIPLSDHEMEEFKKSSDTVIEVRENAYKETGL</sequence>
<evidence type="ECO:0000256" key="10">
    <source>
        <dbReference type="HAMAP-Rule" id="MF_00488"/>
    </source>
</evidence>
<comment type="caution">
    <text evidence="10">Lacks conserved residue(s) required for the propagation of feature annotation.</text>
</comment>
<dbReference type="InterPro" id="IPR015955">
    <property type="entry name" value="Lactate_DH/Glyco_Ohase_4_C"/>
</dbReference>
<dbReference type="InterPro" id="IPR036291">
    <property type="entry name" value="NAD(P)-bd_dom_sf"/>
</dbReference>
<comment type="function">
    <text evidence="9 10">Catalyzes the conversion of lactate to pyruvate.</text>
</comment>
<reference evidence="15" key="2">
    <citation type="journal article" date="2021" name="PeerJ">
        <title>Extensive microbial diversity within the chicken gut microbiome revealed by metagenomics and culture.</title>
        <authorList>
            <person name="Gilroy R."/>
            <person name="Ravi A."/>
            <person name="Getino M."/>
            <person name="Pursley I."/>
            <person name="Horton D.L."/>
            <person name="Alikhan N.F."/>
            <person name="Baker D."/>
            <person name="Gharbi K."/>
            <person name="Hall N."/>
            <person name="Watson M."/>
            <person name="Adriaenssens E.M."/>
            <person name="Foster-Nyarko E."/>
            <person name="Jarju S."/>
            <person name="Secka A."/>
            <person name="Antonio M."/>
            <person name="Oren A."/>
            <person name="Chaudhuri R.R."/>
            <person name="La Ragione R."/>
            <person name="Hildebrand F."/>
            <person name="Pallen M.J."/>
        </authorList>
    </citation>
    <scope>NUCLEOTIDE SEQUENCE</scope>
    <source>
        <strain evidence="15">C6-149</strain>
    </source>
</reference>
<dbReference type="EC" id="1.1.1.27" evidence="4 10"/>
<feature type="binding site" evidence="10">
    <location>
        <position position="16"/>
    </location>
    <ligand>
        <name>NAD(+)</name>
        <dbReference type="ChEBI" id="CHEBI:57540"/>
    </ligand>
</feature>
<feature type="binding site" evidence="12">
    <location>
        <begin position="12"/>
        <end position="17"/>
    </location>
    <ligand>
        <name>NAD(+)</name>
        <dbReference type="ChEBI" id="CHEBI:57540"/>
    </ligand>
</feature>
<dbReference type="FunFam" id="3.40.50.720:FF:000018">
    <property type="entry name" value="Malate dehydrogenase"/>
    <property type="match status" value="1"/>
</dbReference>
<feature type="binding site" evidence="10">
    <location>
        <begin position="151"/>
        <end position="154"/>
    </location>
    <ligand>
        <name>substrate</name>
    </ligand>
</feature>
<evidence type="ECO:0000313" key="15">
    <source>
        <dbReference type="EMBL" id="MBO8442064.1"/>
    </source>
</evidence>
<dbReference type="Pfam" id="PF00056">
    <property type="entry name" value="Ldh_1_N"/>
    <property type="match status" value="1"/>
</dbReference>
<dbReference type="NCBIfam" id="TIGR01771">
    <property type="entry name" value="L-LDH-NAD"/>
    <property type="match status" value="1"/>
</dbReference>
<dbReference type="PROSITE" id="PS00064">
    <property type="entry name" value="L_LDH"/>
    <property type="match status" value="1"/>
</dbReference>
<dbReference type="InterPro" id="IPR018177">
    <property type="entry name" value="L-lactate_DH_AS"/>
</dbReference>
<feature type="binding site" evidence="10">
    <location>
        <position position="146"/>
    </location>
    <ligand>
        <name>NAD(+)</name>
        <dbReference type="ChEBI" id="CHEBI:57540"/>
    </ligand>
</feature>
<keyword evidence="7 10" id="KW-0520">NAD</keyword>
<feature type="active site" description="Proton acceptor" evidence="10 11">
    <location>
        <position position="178"/>
    </location>
</feature>
<feature type="domain" description="Lactate/malate dehydrogenase N-terminal" evidence="13">
    <location>
        <begin position="7"/>
        <end position="145"/>
    </location>
</feature>
<dbReference type="PRINTS" id="PR00086">
    <property type="entry name" value="LLDHDRGNASE"/>
</dbReference>
<dbReference type="InterPro" id="IPR011304">
    <property type="entry name" value="L-lactate_DH"/>
</dbReference>
<dbReference type="HAMAP" id="MF_00488">
    <property type="entry name" value="Lactate_dehydrog"/>
    <property type="match status" value="1"/>
</dbReference>
<dbReference type="PANTHER" id="PTHR43128">
    <property type="entry name" value="L-2-HYDROXYCARBOXYLATE DEHYDROGENASE (NAD(P)(+))"/>
    <property type="match status" value="1"/>
</dbReference>
<dbReference type="GO" id="GO:0004459">
    <property type="term" value="F:L-lactate dehydrogenase (NAD+) activity"/>
    <property type="evidence" value="ECO:0007669"/>
    <property type="project" value="UniProtKB-UniRule"/>
</dbReference>
<evidence type="ECO:0000256" key="7">
    <source>
        <dbReference type="ARBA" id="ARBA00023027"/>
    </source>
</evidence>
<evidence type="ECO:0000256" key="5">
    <source>
        <dbReference type="ARBA" id="ARBA00016495"/>
    </source>
</evidence>
<comment type="subcellular location">
    <subcellularLocation>
        <location evidence="10">Cytoplasm</location>
    </subcellularLocation>
</comment>
<accession>A0A9D9H8S6</accession>
<evidence type="ECO:0000256" key="8">
    <source>
        <dbReference type="ARBA" id="ARBA00049258"/>
    </source>
</evidence>
<evidence type="ECO:0000256" key="9">
    <source>
        <dbReference type="ARBA" id="ARBA00056904"/>
    </source>
</evidence>
<name>A0A9D9H8S6_9LACO</name>
<keyword evidence="10" id="KW-0597">Phosphoprotein</keyword>
<comment type="similarity">
    <text evidence="2 10">Belongs to the LDH/MDH superfamily. LDH family.</text>
</comment>